<dbReference type="InterPro" id="IPR036236">
    <property type="entry name" value="Znf_C2H2_sf"/>
</dbReference>
<keyword evidence="6" id="KW-0805">Transcription regulation</keyword>
<evidence type="ECO:0000256" key="10">
    <source>
        <dbReference type="SAM" id="MobiDB-lite"/>
    </source>
</evidence>
<keyword evidence="4 9" id="KW-0863">Zinc-finger</keyword>
<keyword evidence="2" id="KW-0479">Metal-binding</keyword>
<feature type="non-terminal residue" evidence="12">
    <location>
        <position position="363"/>
    </location>
</feature>
<dbReference type="SUPFAM" id="SSF57667">
    <property type="entry name" value="beta-beta-alpha zinc fingers"/>
    <property type="match status" value="1"/>
</dbReference>
<keyword evidence="7" id="KW-0804">Transcription</keyword>
<name>A0A0B6Y7F6_9EUPU</name>
<dbReference type="PANTHER" id="PTHR24394">
    <property type="entry name" value="ZINC FINGER PROTEIN"/>
    <property type="match status" value="1"/>
</dbReference>
<evidence type="ECO:0000313" key="12">
    <source>
        <dbReference type="EMBL" id="CEK52287.1"/>
    </source>
</evidence>
<reference evidence="12" key="1">
    <citation type="submission" date="2014-12" db="EMBL/GenBank/DDBJ databases">
        <title>Insight into the proteome of Arion vulgaris.</title>
        <authorList>
            <person name="Aradska J."/>
            <person name="Bulat T."/>
            <person name="Smidak R."/>
            <person name="Sarate P."/>
            <person name="Gangsoo J."/>
            <person name="Sialana F."/>
            <person name="Bilban M."/>
            <person name="Lubec G."/>
        </authorList>
    </citation>
    <scope>NUCLEOTIDE SEQUENCE</scope>
    <source>
        <tissue evidence="12">Skin</tissue>
    </source>
</reference>
<proteinExistence type="predicted"/>
<feature type="domain" description="C2H2-type" evidence="11">
    <location>
        <begin position="306"/>
        <end position="333"/>
    </location>
</feature>
<dbReference type="GO" id="GO:0005634">
    <property type="term" value="C:nucleus"/>
    <property type="evidence" value="ECO:0007669"/>
    <property type="project" value="UniProtKB-SubCell"/>
</dbReference>
<evidence type="ECO:0000256" key="8">
    <source>
        <dbReference type="ARBA" id="ARBA00023242"/>
    </source>
</evidence>
<dbReference type="PROSITE" id="PS00028">
    <property type="entry name" value="ZINC_FINGER_C2H2_1"/>
    <property type="match status" value="2"/>
</dbReference>
<keyword evidence="5" id="KW-0862">Zinc</keyword>
<accession>A0A0B6Y7F6</accession>
<feature type="domain" description="C2H2-type" evidence="11">
    <location>
        <begin position="334"/>
        <end position="361"/>
    </location>
</feature>
<dbReference type="FunFam" id="3.30.160.60:FF:000145">
    <property type="entry name" value="Zinc finger protein 574"/>
    <property type="match status" value="1"/>
</dbReference>
<dbReference type="FunFam" id="3.30.160.60:FF:000621">
    <property type="entry name" value="FLT3-interacting zinc finger 1"/>
    <property type="match status" value="1"/>
</dbReference>
<protein>
    <recommendedName>
        <fullName evidence="11">C2H2-type domain-containing protein</fullName>
    </recommendedName>
</protein>
<dbReference type="PANTHER" id="PTHR24394:SF29">
    <property type="entry name" value="MYONEURIN"/>
    <property type="match status" value="1"/>
</dbReference>
<evidence type="ECO:0000256" key="1">
    <source>
        <dbReference type="ARBA" id="ARBA00004123"/>
    </source>
</evidence>
<evidence type="ECO:0000256" key="9">
    <source>
        <dbReference type="PROSITE-ProRule" id="PRU00042"/>
    </source>
</evidence>
<dbReference type="Pfam" id="PF00096">
    <property type="entry name" value="zf-C2H2"/>
    <property type="match status" value="2"/>
</dbReference>
<evidence type="ECO:0000256" key="2">
    <source>
        <dbReference type="ARBA" id="ARBA00022723"/>
    </source>
</evidence>
<dbReference type="EMBL" id="HACG01005422">
    <property type="protein sequence ID" value="CEK52287.1"/>
    <property type="molecule type" value="Transcribed_RNA"/>
</dbReference>
<dbReference type="GO" id="GO:0008270">
    <property type="term" value="F:zinc ion binding"/>
    <property type="evidence" value="ECO:0007669"/>
    <property type="project" value="UniProtKB-KW"/>
</dbReference>
<dbReference type="AlphaFoldDB" id="A0A0B6Y7F6"/>
<gene>
    <name evidence="12" type="primary">ORF16178</name>
</gene>
<evidence type="ECO:0000256" key="7">
    <source>
        <dbReference type="ARBA" id="ARBA00023163"/>
    </source>
</evidence>
<dbReference type="SMART" id="SM00355">
    <property type="entry name" value="ZnF_C2H2"/>
    <property type="match status" value="2"/>
</dbReference>
<evidence type="ECO:0000259" key="11">
    <source>
        <dbReference type="PROSITE" id="PS50157"/>
    </source>
</evidence>
<keyword evidence="8" id="KW-0539">Nucleus</keyword>
<evidence type="ECO:0000256" key="4">
    <source>
        <dbReference type="ARBA" id="ARBA00022771"/>
    </source>
</evidence>
<dbReference type="PROSITE" id="PS50157">
    <property type="entry name" value="ZINC_FINGER_C2H2_2"/>
    <property type="match status" value="2"/>
</dbReference>
<organism evidence="12">
    <name type="scientific">Arion vulgaris</name>
    <dbReference type="NCBI Taxonomy" id="1028688"/>
    <lineage>
        <taxon>Eukaryota</taxon>
        <taxon>Metazoa</taxon>
        <taxon>Spiralia</taxon>
        <taxon>Lophotrochozoa</taxon>
        <taxon>Mollusca</taxon>
        <taxon>Gastropoda</taxon>
        <taxon>Heterobranchia</taxon>
        <taxon>Euthyneura</taxon>
        <taxon>Panpulmonata</taxon>
        <taxon>Eupulmonata</taxon>
        <taxon>Stylommatophora</taxon>
        <taxon>Helicina</taxon>
        <taxon>Arionoidea</taxon>
        <taxon>Arionidae</taxon>
        <taxon>Arion</taxon>
    </lineage>
</organism>
<dbReference type="GO" id="GO:0000981">
    <property type="term" value="F:DNA-binding transcription factor activity, RNA polymerase II-specific"/>
    <property type="evidence" value="ECO:0007669"/>
    <property type="project" value="TreeGrafter"/>
</dbReference>
<sequence length="363" mass="39499">MDDDMNFEPDFIRQTEKTEMLDRDVCGNKTKEIAVYPAQDTSLDHKIIIGNHWVNRKGGTSIINLPEVANNKPRIQENRLDVDSHGCFEQRVVPCDGSYHCKRIRLDEECGEKLDRMFSSSERCTNVVDVGCRLVDEIVVQINKKIDKGERVICGFTVPRCSQQVTSVGDEAYMCVTEVEPDTGGAGDTTGTGDTPYTCVAGEVKPNTSDEVDIPGKVDSGDTPRTSVAPNTGGPGDKPNTGDAIDTPYTDDAPNTGDAGDISCTGVDSCTPYTGNTSDKPYTGDAGDTPCAGDTPYTCYTRANRYPCEVCGIKFAFRCHLKAHTRIHTGERPFKCDICGVGCSQISGLRAHVRTHTGEKPYK</sequence>
<evidence type="ECO:0000256" key="6">
    <source>
        <dbReference type="ARBA" id="ARBA00023015"/>
    </source>
</evidence>
<dbReference type="Gene3D" id="3.30.160.60">
    <property type="entry name" value="Classic Zinc Finger"/>
    <property type="match status" value="2"/>
</dbReference>
<keyword evidence="3" id="KW-0677">Repeat</keyword>
<dbReference type="InterPro" id="IPR013087">
    <property type="entry name" value="Znf_C2H2_type"/>
</dbReference>
<evidence type="ECO:0000256" key="3">
    <source>
        <dbReference type="ARBA" id="ARBA00022737"/>
    </source>
</evidence>
<comment type="subcellular location">
    <subcellularLocation>
        <location evidence="1">Nucleus</location>
    </subcellularLocation>
</comment>
<evidence type="ECO:0000256" key="5">
    <source>
        <dbReference type="ARBA" id="ARBA00022833"/>
    </source>
</evidence>
<feature type="region of interest" description="Disordered" evidence="10">
    <location>
        <begin position="203"/>
        <end position="258"/>
    </location>
</feature>